<dbReference type="AlphaFoldDB" id="X1V7R1"/>
<dbReference type="EMBL" id="BARW01025771">
    <property type="protein sequence ID" value="GAJ12227.1"/>
    <property type="molecule type" value="Genomic_DNA"/>
</dbReference>
<evidence type="ECO:0000256" key="1">
    <source>
        <dbReference type="SAM" id="Phobius"/>
    </source>
</evidence>
<dbReference type="InterPro" id="IPR012902">
    <property type="entry name" value="N_methyl_site"/>
</dbReference>
<accession>X1V7R1</accession>
<dbReference type="PROSITE" id="PS00409">
    <property type="entry name" value="PROKAR_NTER_METHYL"/>
    <property type="match status" value="1"/>
</dbReference>
<keyword evidence="1" id="KW-0812">Transmembrane</keyword>
<evidence type="ECO:0008006" key="3">
    <source>
        <dbReference type="Google" id="ProtNLM"/>
    </source>
</evidence>
<organism evidence="2">
    <name type="scientific">marine sediment metagenome</name>
    <dbReference type="NCBI Taxonomy" id="412755"/>
    <lineage>
        <taxon>unclassified sequences</taxon>
        <taxon>metagenomes</taxon>
        <taxon>ecological metagenomes</taxon>
    </lineage>
</organism>
<gene>
    <name evidence="2" type="ORF">S12H4_42160</name>
</gene>
<keyword evidence="1" id="KW-1133">Transmembrane helix</keyword>
<dbReference type="SUPFAM" id="SSF54523">
    <property type="entry name" value="Pili subunits"/>
    <property type="match status" value="1"/>
</dbReference>
<name>X1V7R1_9ZZZZ</name>
<reference evidence="2" key="1">
    <citation type="journal article" date="2014" name="Front. Microbiol.">
        <title>High frequency of phylogenetically diverse reductive dehalogenase-homologous genes in deep subseafloor sedimentary metagenomes.</title>
        <authorList>
            <person name="Kawai M."/>
            <person name="Futagami T."/>
            <person name="Toyoda A."/>
            <person name="Takaki Y."/>
            <person name="Nishi S."/>
            <person name="Hori S."/>
            <person name="Arai W."/>
            <person name="Tsubouchi T."/>
            <person name="Morono Y."/>
            <person name="Uchiyama I."/>
            <person name="Ito T."/>
            <person name="Fujiyama A."/>
            <person name="Inagaki F."/>
            <person name="Takami H."/>
        </authorList>
    </citation>
    <scope>NUCLEOTIDE SEQUENCE</scope>
    <source>
        <strain evidence="2">Expedition CK06-06</strain>
    </source>
</reference>
<protein>
    <recommendedName>
        <fullName evidence="3">Prepilin-type N-terminal cleavage/methylation domain-containing protein</fullName>
    </recommendedName>
</protein>
<dbReference type="InterPro" id="IPR045584">
    <property type="entry name" value="Pilin-like"/>
</dbReference>
<dbReference type="Pfam" id="PF07963">
    <property type="entry name" value="N_methyl"/>
    <property type="match status" value="1"/>
</dbReference>
<keyword evidence="1" id="KW-0472">Membrane</keyword>
<proteinExistence type="predicted"/>
<evidence type="ECO:0000313" key="2">
    <source>
        <dbReference type="EMBL" id="GAJ12227.1"/>
    </source>
</evidence>
<comment type="caution">
    <text evidence="2">The sequence shown here is derived from an EMBL/GenBank/DDBJ whole genome shotgun (WGS) entry which is preliminary data.</text>
</comment>
<feature type="transmembrane region" description="Helical" evidence="1">
    <location>
        <begin position="7"/>
        <end position="32"/>
    </location>
</feature>
<sequence length="170" mass="18507">MKKSQKGFTLLEILLVLAVGGILMVGVIVAIFQTATITAESSTQITALEDIRKVASQMSKDIRVAATTDLEDDGSVLDSLTLEWMSWYDENGELNPVPHSISYTLSSGGTLQRNYDGALTTVGSYISTIEFSQEGNIITMAITSSPGDNAETAEQRTYQFYLQPKEDLVL</sequence>
<dbReference type="NCBIfam" id="TIGR02532">
    <property type="entry name" value="IV_pilin_GFxxxE"/>
    <property type="match status" value="1"/>
</dbReference>